<organism evidence="1 2">
    <name type="scientific">Flavobacterium aureirubrum</name>
    <dbReference type="NCBI Taxonomy" id="3133147"/>
    <lineage>
        <taxon>Bacteria</taxon>
        <taxon>Pseudomonadati</taxon>
        <taxon>Bacteroidota</taxon>
        <taxon>Flavobacteriia</taxon>
        <taxon>Flavobacteriales</taxon>
        <taxon>Flavobacteriaceae</taxon>
        <taxon>Flavobacterium</taxon>
    </lineage>
</organism>
<gene>
    <name evidence="1" type="ORF">WFZ85_16105</name>
</gene>
<evidence type="ECO:0000313" key="1">
    <source>
        <dbReference type="EMBL" id="MEM0544114.1"/>
    </source>
</evidence>
<comment type="caution">
    <text evidence="1">The sequence shown here is derived from an EMBL/GenBank/DDBJ whole genome shotgun (WGS) entry which is preliminary data.</text>
</comment>
<accession>A0ABU9NB27</accession>
<reference evidence="1 2" key="1">
    <citation type="submission" date="2024-03" db="EMBL/GenBank/DDBJ databases">
        <title>Two novel species of the genus Flavobacterium exhibiting potentially degradation of complex polysaccharides.</title>
        <authorList>
            <person name="Lian X."/>
        </authorList>
    </citation>
    <scope>NUCLEOTIDE SEQUENCE [LARGE SCALE GENOMIC DNA]</scope>
    <source>
        <strain evidence="2">j3</strain>
    </source>
</reference>
<evidence type="ECO:0000313" key="2">
    <source>
        <dbReference type="Proteomes" id="UP001460072"/>
    </source>
</evidence>
<protein>
    <recommendedName>
        <fullName evidence="3">Transposase DDE domain-containing protein</fullName>
    </recommendedName>
</protein>
<sequence>LIGLEKVNGEHSLIMLVYNIKRSINILGVPDLIAKLKAWNSPYKRKGLFLIKTTYLKLFLVRIILGTNETTSKYTLA</sequence>
<dbReference type="EMBL" id="JBCGDO010000096">
    <property type="protein sequence ID" value="MEM0544114.1"/>
    <property type="molecule type" value="Genomic_DNA"/>
</dbReference>
<dbReference type="Proteomes" id="UP001460072">
    <property type="component" value="Unassembled WGS sequence"/>
</dbReference>
<feature type="non-terminal residue" evidence="1">
    <location>
        <position position="1"/>
    </location>
</feature>
<keyword evidence="2" id="KW-1185">Reference proteome</keyword>
<name>A0ABU9NB27_9FLAO</name>
<proteinExistence type="predicted"/>
<evidence type="ECO:0008006" key="3">
    <source>
        <dbReference type="Google" id="ProtNLM"/>
    </source>
</evidence>